<accession>A0AAD6ISI9</accession>
<evidence type="ECO:0000313" key="3">
    <source>
        <dbReference type="EMBL" id="KAJ6257819.1"/>
    </source>
</evidence>
<keyword evidence="4" id="KW-1185">Reference proteome</keyword>
<organism evidence="3 4">
    <name type="scientific">Drechslerella dactyloides</name>
    <name type="common">Nematode-trapping fungus</name>
    <name type="synonym">Arthrobotrys dactyloides</name>
    <dbReference type="NCBI Taxonomy" id="74499"/>
    <lineage>
        <taxon>Eukaryota</taxon>
        <taxon>Fungi</taxon>
        <taxon>Dikarya</taxon>
        <taxon>Ascomycota</taxon>
        <taxon>Pezizomycotina</taxon>
        <taxon>Orbiliomycetes</taxon>
        <taxon>Orbiliales</taxon>
        <taxon>Orbiliaceae</taxon>
        <taxon>Drechslerella</taxon>
    </lineage>
</organism>
<dbReference type="AlphaFoldDB" id="A0AAD6ISI9"/>
<keyword evidence="2" id="KW-0812">Transmembrane</keyword>
<evidence type="ECO:0000313" key="4">
    <source>
        <dbReference type="Proteomes" id="UP001221413"/>
    </source>
</evidence>
<name>A0AAD6ISI9_DREDA</name>
<feature type="transmembrane region" description="Helical" evidence="2">
    <location>
        <begin position="14"/>
        <end position="34"/>
    </location>
</feature>
<dbReference type="Proteomes" id="UP001221413">
    <property type="component" value="Unassembled WGS sequence"/>
</dbReference>
<reference evidence="3" key="1">
    <citation type="submission" date="2023-01" db="EMBL/GenBank/DDBJ databases">
        <title>The chitinases involved in constricting ring structure development in the nematode-trapping fungus Drechslerella dactyloides.</title>
        <authorList>
            <person name="Wang R."/>
            <person name="Zhang L."/>
            <person name="Tang P."/>
            <person name="Li S."/>
            <person name="Liang L."/>
        </authorList>
    </citation>
    <scope>NUCLEOTIDE SEQUENCE</scope>
    <source>
        <strain evidence="3">YMF1.00031</strain>
    </source>
</reference>
<gene>
    <name evidence="3" type="ORF">Dda_7608</name>
</gene>
<dbReference type="EMBL" id="JAQGDS010000010">
    <property type="protein sequence ID" value="KAJ6257819.1"/>
    <property type="molecule type" value="Genomic_DNA"/>
</dbReference>
<feature type="compositionally biased region" description="Low complexity" evidence="1">
    <location>
        <begin position="146"/>
        <end position="168"/>
    </location>
</feature>
<protein>
    <submittedName>
        <fullName evidence="3">Uncharacterized protein</fullName>
    </submittedName>
</protein>
<feature type="transmembrane region" description="Helical" evidence="2">
    <location>
        <begin position="40"/>
        <end position="57"/>
    </location>
</feature>
<proteinExistence type="predicted"/>
<comment type="caution">
    <text evidence="3">The sequence shown here is derived from an EMBL/GenBank/DDBJ whole genome shotgun (WGS) entry which is preliminary data.</text>
</comment>
<sequence>MGDRNLLSGSFKKIASLLAVPGLLPPFLSTIIIIDARSAVAYALLTVVGLATAATITEPPNGAGSAPAVPTDPILLCIKKCNDGDVTCQAQCQGLPTPDEAAVDATHDCVAACPSSSGSDADNAAWAACQQKCVTNLYYTASNGPPKAAPTGPAAAASSAASNGNNNAQTTGPNGAKPTGNSGSNNRGSGSGDSSNPSGSGGSNSDAASTSGSGNSTANANANAGSSVSTNLSMLGALGLFLGALML</sequence>
<feature type="region of interest" description="Disordered" evidence="1">
    <location>
        <begin position="146"/>
        <end position="220"/>
    </location>
</feature>
<evidence type="ECO:0000256" key="1">
    <source>
        <dbReference type="SAM" id="MobiDB-lite"/>
    </source>
</evidence>
<keyword evidence="2" id="KW-1133">Transmembrane helix</keyword>
<keyword evidence="2" id="KW-0472">Membrane</keyword>
<feature type="compositionally biased region" description="Low complexity" evidence="1">
    <location>
        <begin position="179"/>
        <end position="220"/>
    </location>
</feature>
<evidence type="ECO:0000256" key="2">
    <source>
        <dbReference type="SAM" id="Phobius"/>
    </source>
</evidence>